<keyword evidence="2" id="KW-0645">Protease</keyword>
<dbReference type="InterPro" id="IPR021109">
    <property type="entry name" value="Peptidase_aspartic_dom_sf"/>
</dbReference>
<evidence type="ECO:0000256" key="5">
    <source>
        <dbReference type="ARBA" id="ARBA00023180"/>
    </source>
</evidence>
<dbReference type="InterPro" id="IPR032799">
    <property type="entry name" value="TAXi_C"/>
</dbReference>
<dbReference type="InterPro" id="IPR033121">
    <property type="entry name" value="PEPTIDASE_A1"/>
</dbReference>
<dbReference type="FunFam" id="2.40.70.10:FF:000034">
    <property type="entry name" value="Aspartyl protease family protein"/>
    <property type="match status" value="1"/>
</dbReference>
<gene>
    <name evidence="7" type="ORF">Gotri_016650</name>
</gene>
<dbReference type="CDD" id="cd05476">
    <property type="entry name" value="pepsin_A_like_plant"/>
    <property type="match status" value="1"/>
</dbReference>
<dbReference type="EMBL" id="JABEZW010000006">
    <property type="protein sequence ID" value="MBA0767794.1"/>
    <property type="molecule type" value="Genomic_DNA"/>
</dbReference>
<evidence type="ECO:0000256" key="4">
    <source>
        <dbReference type="ARBA" id="ARBA00022801"/>
    </source>
</evidence>
<dbReference type="InterPro" id="IPR034161">
    <property type="entry name" value="Pepsin-like_plant"/>
</dbReference>
<evidence type="ECO:0000313" key="7">
    <source>
        <dbReference type="EMBL" id="MBA0767794.1"/>
    </source>
</evidence>
<feature type="non-terminal residue" evidence="7">
    <location>
        <position position="1"/>
    </location>
</feature>
<comment type="similarity">
    <text evidence="1">Belongs to the peptidase A1 family.</text>
</comment>
<evidence type="ECO:0000259" key="6">
    <source>
        <dbReference type="PROSITE" id="PS51767"/>
    </source>
</evidence>
<dbReference type="Pfam" id="PF14543">
    <property type="entry name" value="TAXi_N"/>
    <property type="match status" value="1"/>
</dbReference>
<dbReference type="InterPro" id="IPR032861">
    <property type="entry name" value="TAXi_N"/>
</dbReference>
<dbReference type="PANTHER" id="PTHR47967">
    <property type="entry name" value="OS07G0603500 PROTEIN-RELATED"/>
    <property type="match status" value="1"/>
</dbReference>
<evidence type="ECO:0000256" key="3">
    <source>
        <dbReference type="ARBA" id="ARBA00022750"/>
    </source>
</evidence>
<dbReference type="AlphaFoldDB" id="A0A7J9E4U8"/>
<comment type="caution">
    <text evidence="7">The sequence shown here is derived from an EMBL/GenBank/DDBJ whole genome shotgun (WGS) entry which is preliminary data.</text>
</comment>
<evidence type="ECO:0000256" key="1">
    <source>
        <dbReference type="ARBA" id="ARBA00007447"/>
    </source>
</evidence>
<dbReference type="Gene3D" id="2.40.70.10">
    <property type="entry name" value="Acid Proteases"/>
    <property type="match status" value="2"/>
</dbReference>
<reference evidence="7 8" key="1">
    <citation type="journal article" date="2019" name="Genome Biol. Evol.">
        <title>Insights into the evolution of the New World diploid cottons (Gossypium, subgenus Houzingenia) based on genome sequencing.</title>
        <authorList>
            <person name="Grover C.E."/>
            <person name="Arick M.A. 2nd"/>
            <person name="Thrash A."/>
            <person name="Conover J.L."/>
            <person name="Sanders W.S."/>
            <person name="Peterson D.G."/>
            <person name="Frelichowski J.E."/>
            <person name="Scheffler J.A."/>
            <person name="Scheffler B.E."/>
            <person name="Wendel J.F."/>
        </authorList>
    </citation>
    <scope>NUCLEOTIDE SEQUENCE [LARGE SCALE GENOMIC DNA]</scope>
    <source>
        <strain evidence="7">8</strain>
        <tissue evidence="7">Leaf</tissue>
    </source>
</reference>
<evidence type="ECO:0000256" key="2">
    <source>
        <dbReference type="ARBA" id="ARBA00022670"/>
    </source>
</evidence>
<dbReference type="SUPFAM" id="SSF50630">
    <property type="entry name" value="Acid proteases"/>
    <property type="match status" value="1"/>
</dbReference>
<dbReference type="Proteomes" id="UP000593568">
    <property type="component" value="Unassembled WGS sequence"/>
</dbReference>
<dbReference type="InterPro" id="IPR051708">
    <property type="entry name" value="Plant_Aspart_Prot_A1"/>
</dbReference>
<evidence type="ECO:0000313" key="8">
    <source>
        <dbReference type="Proteomes" id="UP000593568"/>
    </source>
</evidence>
<keyword evidence="5" id="KW-0325">Glycoprotein</keyword>
<dbReference type="GO" id="GO:0005576">
    <property type="term" value="C:extracellular region"/>
    <property type="evidence" value="ECO:0007669"/>
    <property type="project" value="TreeGrafter"/>
</dbReference>
<dbReference type="GO" id="GO:0004190">
    <property type="term" value="F:aspartic-type endopeptidase activity"/>
    <property type="evidence" value="ECO:0007669"/>
    <property type="project" value="UniProtKB-KW"/>
</dbReference>
<feature type="domain" description="Peptidase A1" evidence="6">
    <location>
        <begin position="1"/>
        <end position="325"/>
    </location>
</feature>
<organism evidence="7 8">
    <name type="scientific">Gossypium trilobum</name>
    <dbReference type="NCBI Taxonomy" id="34281"/>
    <lineage>
        <taxon>Eukaryota</taxon>
        <taxon>Viridiplantae</taxon>
        <taxon>Streptophyta</taxon>
        <taxon>Embryophyta</taxon>
        <taxon>Tracheophyta</taxon>
        <taxon>Spermatophyta</taxon>
        <taxon>Magnoliopsida</taxon>
        <taxon>eudicotyledons</taxon>
        <taxon>Gunneridae</taxon>
        <taxon>Pentapetalae</taxon>
        <taxon>rosids</taxon>
        <taxon>malvids</taxon>
        <taxon>Malvales</taxon>
        <taxon>Malvaceae</taxon>
        <taxon>Malvoideae</taxon>
        <taxon>Gossypium</taxon>
    </lineage>
</organism>
<keyword evidence="8" id="KW-1185">Reference proteome</keyword>
<sequence length="327" mass="35949">MDTGSSLSWFPCTSRYLCSQCAFPNVDPAKIPTFAPKRSSSKKLVGCRNPKCSWLFGPDVASRCQDCEPTSENCTQTCPPYLIQYGLGSTAGLLLVENLVFPQKTFQDFLVGCSILSNRQPAGIAGNMLLETGSGSGDAKTPGLSYTPFYRNQVASNPNFKEFYYVTLRKILVGDKHVKVPYSYLVPGSDGNGGTIVDSGSTFTFMERPVFEVVSKEFEKQMGNYRRAREIENISGLAPCFNISGYTSIKFPELSFQFKGGAKMALPLVNYFSFVGDDKVACLMIVSDNVVGQGSHGGPAIILGSFQQQNYYIEFDMANNRFGWAER</sequence>
<proteinExistence type="inferred from homology"/>
<accession>A0A7J9E4U8</accession>
<dbReference type="PROSITE" id="PS51767">
    <property type="entry name" value="PEPTIDASE_A1"/>
    <property type="match status" value="1"/>
</dbReference>
<dbReference type="PANTHER" id="PTHR47967:SF36">
    <property type="entry name" value="PEPTIDASE A1 DOMAIN-CONTAINING PROTEIN"/>
    <property type="match status" value="1"/>
</dbReference>
<protein>
    <recommendedName>
        <fullName evidence="6">Peptidase A1 domain-containing protein</fullName>
    </recommendedName>
</protein>
<keyword evidence="4" id="KW-0378">Hydrolase</keyword>
<keyword evidence="3" id="KW-0064">Aspartyl protease</keyword>
<name>A0A7J9E4U8_9ROSI</name>
<dbReference type="Pfam" id="PF14541">
    <property type="entry name" value="TAXi_C"/>
    <property type="match status" value="1"/>
</dbReference>
<dbReference type="GO" id="GO:0006508">
    <property type="term" value="P:proteolysis"/>
    <property type="evidence" value="ECO:0007669"/>
    <property type="project" value="UniProtKB-KW"/>
</dbReference>